<evidence type="ECO:0000256" key="3">
    <source>
        <dbReference type="ARBA" id="ARBA00023242"/>
    </source>
</evidence>
<keyword evidence="2" id="KW-0804">Transcription</keyword>
<feature type="compositionally biased region" description="Basic residues" evidence="4">
    <location>
        <begin position="1"/>
        <end position="11"/>
    </location>
</feature>
<dbReference type="GO" id="GO:0000127">
    <property type="term" value="C:transcription factor TFIIIC complex"/>
    <property type="evidence" value="ECO:0007669"/>
    <property type="project" value="TreeGrafter"/>
</dbReference>
<evidence type="ECO:0008006" key="7">
    <source>
        <dbReference type="Google" id="ProtNLM"/>
    </source>
</evidence>
<dbReference type="EMBL" id="ML210552">
    <property type="protein sequence ID" value="TFK17192.1"/>
    <property type="molecule type" value="Genomic_DNA"/>
</dbReference>
<evidence type="ECO:0000256" key="2">
    <source>
        <dbReference type="ARBA" id="ARBA00023163"/>
    </source>
</evidence>
<protein>
    <recommendedName>
        <fullName evidence="7">WD40 repeat-like protein</fullName>
    </recommendedName>
</protein>
<dbReference type="GO" id="GO:0006383">
    <property type="term" value="P:transcription by RNA polymerase III"/>
    <property type="evidence" value="ECO:0007669"/>
    <property type="project" value="TreeGrafter"/>
</dbReference>
<dbReference type="OrthoDB" id="4703at2759"/>
<dbReference type="Gene3D" id="2.130.10.10">
    <property type="entry name" value="YVTN repeat-like/Quinoprotein amine dehydrogenase"/>
    <property type="match status" value="1"/>
</dbReference>
<organism evidence="5 6">
    <name type="scientific">Coprinopsis marcescibilis</name>
    <name type="common">Agaric fungus</name>
    <name type="synonym">Psathyrella marcescibilis</name>
    <dbReference type="NCBI Taxonomy" id="230819"/>
    <lineage>
        <taxon>Eukaryota</taxon>
        <taxon>Fungi</taxon>
        <taxon>Dikarya</taxon>
        <taxon>Basidiomycota</taxon>
        <taxon>Agaricomycotina</taxon>
        <taxon>Agaricomycetes</taxon>
        <taxon>Agaricomycetidae</taxon>
        <taxon>Agaricales</taxon>
        <taxon>Agaricineae</taxon>
        <taxon>Psathyrellaceae</taxon>
        <taxon>Coprinopsis</taxon>
    </lineage>
</organism>
<name>A0A5C3KBG2_COPMA</name>
<dbReference type="STRING" id="230819.A0A5C3KBG2"/>
<sequence length="760" mass="83347">MARQLRPRKGKNYALLEDSNAAGPSKTILSDADSGSDFSPDKDAEGIPDDEYLDEIMEQDAVTEDPVPEESVEPVTGKGKGRVKTKKTTNQVTSSSRRKSQALPTPSVHHRHRATALFSRHEQVERLTEQPQPFGPSRVTSTNSFTQSNQIADRVSRAWGFNVGPGPEWHMIEDRRWFKEAETAASRPEAEAKRRPRVYQHVPVKDGWKVFDRNQAASYLPTADETTEEGSFKPPPPVPCFFGPVKAQVRREVQMMEAFSMSEYFAGSQSYVFNAGAPVWALDWCPIHVNEREGRSFKRYLAVAPFPNSSHSPEIGIKVQRPSPSCIQIWSFAQQGTKCELVLCIDNGPALELKWCPLPTNDAVDILLQSLSSSLIRLQPSASKRTRKLGLLAGTFEDGSFCIYAVPDPDDMTKSDSPTLVHLTDPILRIEHAETACWSFDWANSERVAIGTTSGVIAVYDIAGPLASYKDPSTATITNIRPAYYLSIHQSAVRALAWIQAPPTSASGEACLTSHPTVIASGGYDGVECLTDIREGRGFIMNRTRDVINTLTFSPYAAGPITMDHENAVKSYAASPSMLGRGHTLLEPAGPVWSVNASEYHPQLAIAAADGTCSTVNILRSPRRGGSVPFFVHKIYQLDYSRTTKEFRMLEHFLPQEVPDARSAVTKAGKEKNSAPAPSGGTGAWSREVGIHRVCWNNGNGLGSSSLLASATASGLCRIDALWGRFMKNRIPYGEVENIRMENGAMDVDSDPSESEDLSS</sequence>
<comment type="subcellular location">
    <subcellularLocation>
        <location evidence="1">Nucleus</location>
    </subcellularLocation>
</comment>
<gene>
    <name evidence="5" type="ORF">FA15DRAFT_761163</name>
</gene>
<accession>A0A5C3KBG2</accession>
<evidence type="ECO:0000256" key="1">
    <source>
        <dbReference type="ARBA" id="ARBA00004123"/>
    </source>
</evidence>
<dbReference type="GO" id="GO:0005634">
    <property type="term" value="C:nucleus"/>
    <property type="evidence" value="ECO:0007669"/>
    <property type="project" value="UniProtKB-SubCell"/>
</dbReference>
<keyword evidence="3" id="KW-0539">Nucleus</keyword>
<evidence type="ECO:0000313" key="5">
    <source>
        <dbReference type="EMBL" id="TFK17192.1"/>
    </source>
</evidence>
<feature type="compositionally biased region" description="Acidic residues" evidence="4">
    <location>
        <begin position="46"/>
        <end position="72"/>
    </location>
</feature>
<keyword evidence="6" id="KW-1185">Reference proteome</keyword>
<dbReference type="PANTHER" id="PTHR15052:SF2">
    <property type="entry name" value="GENERAL TRANSCRIPTION FACTOR 3C POLYPEPTIDE 2"/>
    <property type="match status" value="1"/>
</dbReference>
<dbReference type="Proteomes" id="UP000307440">
    <property type="component" value="Unassembled WGS sequence"/>
</dbReference>
<dbReference type="PANTHER" id="PTHR15052">
    <property type="entry name" value="RNA POLYMERASE III TRANSCRIPTION INITIATION FACTOR COMPLEX SUBUNIT"/>
    <property type="match status" value="1"/>
</dbReference>
<feature type="compositionally biased region" description="Polar residues" evidence="4">
    <location>
        <begin position="138"/>
        <end position="149"/>
    </location>
</feature>
<dbReference type="InterPro" id="IPR036322">
    <property type="entry name" value="WD40_repeat_dom_sf"/>
</dbReference>
<proteinExistence type="predicted"/>
<reference evidence="5 6" key="1">
    <citation type="journal article" date="2019" name="Nat. Ecol. Evol.">
        <title>Megaphylogeny resolves global patterns of mushroom evolution.</title>
        <authorList>
            <person name="Varga T."/>
            <person name="Krizsan K."/>
            <person name="Foldi C."/>
            <person name="Dima B."/>
            <person name="Sanchez-Garcia M."/>
            <person name="Sanchez-Ramirez S."/>
            <person name="Szollosi G.J."/>
            <person name="Szarkandi J.G."/>
            <person name="Papp V."/>
            <person name="Albert L."/>
            <person name="Andreopoulos W."/>
            <person name="Angelini C."/>
            <person name="Antonin V."/>
            <person name="Barry K.W."/>
            <person name="Bougher N.L."/>
            <person name="Buchanan P."/>
            <person name="Buyck B."/>
            <person name="Bense V."/>
            <person name="Catcheside P."/>
            <person name="Chovatia M."/>
            <person name="Cooper J."/>
            <person name="Damon W."/>
            <person name="Desjardin D."/>
            <person name="Finy P."/>
            <person name="Geml J."/>
            <person name="Haridas S."/>
            <person name="Hughes K."/>
            <person name="Justo A."/>
            <person name="Karasinski D."/>
            <person name="Kautmanova I."/>
            <person name="Kiss B."/>
            <person name="Kocsube S."/>
            <person name="Kotiranta H."/>
            <person name="LaButti K.M."/>
            <person name="Lechner B.E."/>
            <person name="Liimatainen K."/>
            <person name="Lipzen A."/>
            <person name="Lukacs Z."/>
            <person name="Mihaltcheva S."/>
            <person name="Morgado L.N."/>
            <person name="Niskanen T."/>
            <person name="Noordeloos M.E."/>
            <person name="Ohm R.A."/>
            <person name="Ortiz-Santana B."/>
            <person name="Ovrebo C."/>
            <person name="Racz N."/>
            <person name="Riley R."/>
            <person name="Savchenko A."/>
            <person name="Shiryaev A."/>
            <person name="Soop K."/>
            <person name="Spirin V."/>
            <person name="Szebenyi C."/>
            <person name="Tomsovsky M."/>
            <person name="Tulloss R.E."/>
            <person name="Uehling J."/>
            <person name="Grigoriev I.V."/>
            <person name="Vagvolgyi C."/>
            <person name="Papp T."/>
            <person name="Martin F.M."/>
            <person name="Miettinen O."/>
            <person name="Hibbett D.S."/>
            <person name="Nagy L.G."/>
        </authorList>
    </citation>
    <scope>NUCLEOTIDE SEQUENCE [LARGE SCALE GENOMIC DNA]</scope>
    <source>
        <strain evidence="5 6">CBS 121175</strain>
    </source>
</reference>
<dbReference type="InterPro" id="IPR015943">
    <property type="entry name" value="WD40/YVTN_repeat-like_dom_sf"/>
</dbReference>
<evidence type="ECO:0000256" key="4">
    <source>
        <dbReference type="SAM" id="MobiDB-lite"/>
    </source>
</evidence>
<feature type="region of interest" description="Disordered" evidence="4">
    <location>
        <begin position="1"/>
        <end position="149"/>
    </location>
</feature>
<evidence type="ECO:0000313" key="6">
    <source>
        <dbReference type="Proteomes" id="UP000307440"/>
    </source>
</evidence>
<dbReference type="SUPFAM" id="SSF50978">
    <property type="entry name" value="WD40 repeat-like"/>
    <property type="match status" value="1"/>
</dbReference>
<dbReference type="AlphaFoldDB" id="A0A5C3KBG2"/>
<feature type="compositionally biased region" description="Basic and acidic residues" evidence="4">
    <location>
        <begin position="119"/>
        <end position="128"/>
    </location>
</feature>
<dbReference type="InterPro" id="IPR052416">
    <property type="entry name" value="GTF3C_component"/>
</dbReference>